<evidence type="ECO:0000256" key="8">
    <source>
        <dbReference type="SAM" id="Phobius"/>
    </source>
</evidence>
<dbReference type="OrthoDB" id="1470350at2759"/>
<dbReference type="Gene3D" id="1.10.630.10">
    <property type="entry name" value="Cytochrome P450"/>
    <property type="match status" value="1"/>
</dbReference>
<dbReference type="PRINTS" id="PR00385">
    <property type="entry name" value="P450"/>
</dbReference>
<keyword evidence="6 7" id="KW-0503">Monooxygenase</keyword>
<dbReference type="CDD" id="cd11063">
    <property type="entry name" value="CYP52"/>
    <property type="match status" value="1"/>
</dbReference>
<dbReference type="InterPro" id="IPR002974">
    <property type="entry name" value="Cyt_P450_E_CYP52_ascomycetes"/>
</dbReference>
<dbReference type="GO" id="GO:0016712">
    <property type="term" value="F:oxidoreductase activity, acting on paired donors, with incorporation or reduction of molecular oxygen, reduced flavin or flavoprotein as one donor, and incorporation of one atom of oxygen"/>
    <property type="evidence" value="ECO:0007669"/>
    <property type="project" value="InterPro"/>
</dbReference>
<dbReference type="PRINTS" id="PR01239">
    <property type="entry name" value="EP450IICYP52"/>
</dbReference>
<dbReference type="PROSITE" id="PS00086">
    <property type="entry name" value="CYTOCHROME_P450"/>
    <property type="match status" value="1"/>
</dbReference>
<dbReference type="Proteomes" id="UP000285146">
    <property type="component" value="Unassembled WGS sequence"/>
</dbReference>
<dbReference type="EMBL" id="LKEB01000006">
    <property type="protein sequence ID" value="ROW16293.1"/>
    <property type="molecule type" value="Genomic_DNA"/>
</dbReference>
<evidence type="ECO:0000256" key="3">
    <source>
        <dbReference type="ARBA" id="ARBA00022723"/>
    </source>
</evidence>
<evidence type="ECO:0000256" key="1">
    <source>
        <dbReference type="ARBA" id="ARBA00001971"/>
    </source>
</evidence>
<dbReference type="SUPFAM" id="SSF48264">
    <property type="entry name" value="Cytochrome P450"/>
    <property type="match status" value="1"/>
</dbReference>
<evidence type="ECO:0000313" key="10">
    <source>
        <dbReference type="Proteomes" id="UP000285146"/>
    </source>
</evidence>
<keyword evidence="8" id="KW-0472">Membrane</keyword>
<keyword evidence="7" id="KW-0349">Heme</keyword>
<gene>
    <name evidence="9" type="ORF">VPNG_01895</name>
</gene>
<evidence type="ECO:0000256" key="7">
    <source>
        <dbReference type="RuleBase" id="RU000461"/>
    </source>
</evidence>
<keyword evidence="8" id="KW-1133">Transmembrane helix</keyword>
<dbReference type="InParanoid" id="A0A423XJX8"/>
<accession>A0A423XJX8</accession>
<dbReference type="GO" id="GO:0020037">
    <property type="term" value="F:heme binding"/>
    <property type="evidence" value="ECO:0007669"/>
    <property type="project" value="InterPro"/>
</dbReference>
<protein>
    <submittedName>
        <fullName evidence="9">Uncharacterized protein</fullName>
    </submittedName>
</protein>
<reference evidence="9 10" key="1">
    <citation type="submission" date="2015-09" db="EMBL/GenBank/DDBJ databases">
        <title>Host preference determinants of Valsa canker pathogens revealed by comparative genomics.</title>
        <authorList>
            <person name="Yin Z."/>
            <person name="Huang L."/>
        </authorList>
    </citation>
    <scope>NUCLEOTIDE SEQUENCE [LARGE SCALE GENOMIC DNA]</scope>
    <source>
        <strain evidence="9 10">SXYLt</strain>
    </source>
</reference>
<dbReference type="InterPro" id="IPR001128">
    <property type="entry name" value="Cyt_P450"/>
</dbReference>
<evidence type="ECO:0000256" key="4">
    <source>
        <dbReference type="ARBA" id="ARBA00023002"/>
    </source>
</evidence>
<dbReference type="InterPro" id="IPR036396">
    <property type="entry name" value="Cyt_P450_sf"/>
</dbReference>
<dbReference type="PANTHER" id="PTHR24287:SF5">
    <property type="entry name" value="P450, PUTATIVE (EUROFUNG)-RELATED"/>
    <property type="match status" value="1"/>
</dbReference>
<keyword evidence="10" id="KW-1185">Reference proteome</keyword>
<keyword evidence="4 7" id="KW-0560">Oxidoreductase</keyword>
<comment type="similarity">
    <text evidence="2 7">Belongs to the cytochrome P450 family.</text>
</comment>
<keyword evidence="5 7" id="KW-0408">Iron</keyword>
<evidence type="ECO:0000256" key="6">
    <source>
        <dbReference type="ARBA" id="ARBA00023033"/>
    </source>
</evidence>
<proteinExistence type="inferred from homology"/>
<comment type="caution">
    <text evidence="9">The sequence shown here is derived from an EMBL/GenBank/DDBJ whole genome shotgun (WGS) entry which is preliminary data.</text>
</comment>
<dbReference type="GO" id="GO:0005506">
    <property type="term" value="F:iron ion binding"/>
    <property type="evidence" value="ECO:0007669"/>
    <property type="project" value="InterPro"/>
</dbReference>
<name>A0A423XJX8_9PEZI</name>
<dbReference type="InterPro" id="IPR047146">
    <property type="entry name" value="Cyt_P450_E_CYP52_fungi"/>
</dbReference>
<evidence type="ECO:0000313" key="9">
    <source>
        <dbReference type="EMBL" id="ROW16293.1"/>
    </source>
</evidence>
<dbReference type="STRING" id="1230097.A0A423XJX8"/>
<dbReference type="InterPro" id="IPR017972">
    <property type="entry name" value="Cyt_P450_CS"/>
</dbReference>
<organism evidence="9 10">
    <name type="scientific">Cytospora leucostoma</name>
    <dbReference type="NCBI Taxonomy" id="1230097"/>
    <lineage>
        <taxon>Eukaryota</taxon>
        <taxon>Fungi</taxon>
        <taxon>Dikarya</taxon>
        <taxon>Ascomycota</taxon>
        <taxon>Pezizomycotina</taxon>
        <taxon>Sordariomycetes</taxon>
        <taxon>Sordariomycetidae</taxon>
        <taxon>Diaporthales</taxon>
        <taxon>Cytosporaceae</taxon>
        <taxon>Cytospora</taxon>
    </lineage>
</organism>
<comment type="cofactor">
    <cofactor evidence="1">
        <name>heme</name>
        <dbReference type="ChEBI" id="CHEBI:30413"/>
    </cofactor>
</comment>
<dbReference type="PANTHER" id="PTHR24287">
    <property type="entry name" value="P450, PUTATIVE (EUROFUNG)-RELATED"/>
    <property type="match status" value="1"/>
</dbReference>
<keyword evidence="8" id="KW-0812">Transmembrane</keyword>
<dbReference type="Pfam" id="PF00067">
    <property type="entry name" value="p450"/>
    <property type="match status" value="1"/>
</dbReference>
<sequence length="545" mass="61908">MGLVGFLWEHTSLRVVILLLVGAYIVYGWVQQIHESYRLEKIGARAQSIPTKLPWALDLIYHTVRAGSRHKGLEKWLEHFKQSGTDADGNGTFTMEFRALGRRAVFTADPENIKAILTTQFSEFGKGEIFHKEWREFLGDSIFVTDGHMWHTSRQLLKPQFIRDRISHLHCFESHLETFFRAMANGGALEGEHQQVDMATLNGRVLDISELFFRYSLDVTTDFLLGTDVKSLSTPRQEFADAFNQVQHIQNIISRIGPIPSKFMPKREFRRHLATMNAFVNQYVQQALKLSPEELASKTKSDMSYTFLHELASYTRDPHVLRDQIVAVLLAGRDTTASALSWTIYELGRHPEVVSKLRAEILSVVGPSSTPTYSDLKAMKYLQAIMNETLRLYPVVPFNVRFSLRDTTLPRGGGPDGTQPVAVLKDTPIGYSTIVMHRRQDLYPPASPSESSFEPAGEWSPERWRGPWKPPAWQYIPFNGGPRICIGQQFALTEMGYVLTRMFQRFGRVESFMGAVDGGRPTLKAEITLQPGDGVHVAFWEAERD</sequence>
<evidence type="ECO:0000256" key="2">
    <source>
        <dbReference type="ARBA" id="ARBA00010617"/>
    </source>
</evidence>
<dbReference type="AlphaFoldDB" id="A0A423XJX8"/>
<keyword evidence="3 7" id="KW-0479">Metal-binding</keyword>
<evidence type="ECO:0000256" key="5">
    <source>
        <dbReference type="ARBA" id="ARBA00023004"/>
    </source>
</evidence>
<feature type="transmembrane region" description="Helical" evidence="8">
    <location>
        <begin position="12"/>
        <end position="30"/>
    </location>
</feature>